<evidence type="ECO:0000256" key="2">
    <source>
        <dbReference type="ARBA" id="ARBA00023125"/>
    </source>
</evidence>
<keyword evidence="3" id="KW-0804">Transcription</keyword>
<dbReference type="RefSeq" id="WP_138672181.1">
    <property type="nucleotide sequence ID" value="NZ_VCKY01000214.1"/>
</dbReference>
<comment type="caution">
    <text evidence="5">The sequence shown here is derived from an EMBL/GenBank/DDBJ whole genome shotgun (WGS) entry which is preliminary data.</text>
</comment>
<dbReference type="Pfam" id="PF12833">
    <property type="entry name" value="HTH_18"/>
    <property type="match status" value="1"/>
</dbReference>
<keyword evidence="2" id="KW-0238">DNA-binding</keyword>
<dbReference type="InterPro" id="IPR018060">
    <property type="entry name" value="HTH_AraC"/>
</dbReference>
<keyword evidence="1" id="KW-0805">Transcription regulation</keyword>
<dbReference type="OrthoDB" id="9799345at2"/>
<organism evidence="5 6">
    <name type="scientific">Nonomuraea turkmeniaca</name>
    <dbReference type="NCBI Taxonomy" id="103838"/>
    <lineage>
        <taxon>Bacteria</taxon>
        <taxon>Bacillati</taxon>
        <taxon>Actinomycetota</taxon>
        <taxon>Actinomycetes</taxon>
        <taxon>Streptosporangiales</taxon>
        <taxon>Streptosporangiaceae</taxon>
        <taxon>Nonomuraea</taxon>
    </lineage>
</organism>
<dbReference type="PANTHER" id="PTHR46796:SF6">
    <property type="entry name" value="ARAC SUBFAMILY"/>
    <property type="match status" value="1"/>
</dbReference>
<evidence type="ECO:0000256" key="1">
    <source>
        <dbReference type="ARBA" id="ARBA00023015"/>
    </source>
</evidence>
<dbReference type="AlphaFoldDB" id="A0A5S4F192"/>
<dbReference type="InterPro" id="IPR050204">
    <property type="entry name" value="AraC_XylS_family_regulators"/>
</dbReference>
<dbReference type="PROSITE" id="PS01124">
    <property type="entry name" value="HTH_ARAC_FAMILY_2"/>
    <property type="match status" value="1"/>
</dbReference>
<dbReference type="Pfam" id="PF14525">
    <property type="entry name" value="AraC_binding_2"/>
    <property type="match status" value="1"/>
</dbReference>
<evidence type="ECO:0000313" key="6">
    <source>
        <dbReference type="Proteomes" id="UP000309128"/>
    </source>
</evidence>
<name>A0A5S4F192_9ACTN</name>
<dbReference type="GO" id="GO:0043565">
    <property type="term" value="F:sequence-specific DNA binding"/>
    <property type="evidence" value="ECO:0007669"/>
    <property type="project" value="InterPro"/>
</dbReference>
<evidence type="ECO:0000259" key="4">
    <source>
        <dbReference type="PROSITE" id="PS01124"/>
    </source>
</evidence>
<dbReference type="SUPFAM" id="SSF46689">
    <property type="entry name" value="Homeodomain-like"/>
    <property type="match status" value="1"/>
</dbReference>
<dbReference type="PANTHER" id="PTHR46796">
    <property type="entry name" value="HTH-TYPE TRANSCRIPTIONAL ACTIVATOR RHAS-RELATED"/>
    <property type="match status" value="1"/>
</dbReference>
<keyword evidence="6" id="KW-1185">Reference proteome</keyword>
<dbReference type="InterPro" id="IPR035418">
    <property type="entry name" value="AraC-bd_2"/>
</dbReference>
<accession>A0A5S4F192</accession>
<protein>
    <submittedName>
        <fullName evidence="5">Helix-turn-helix domain-containing protein</fullName>
    </submittedName>
</protein>
<evidence type="ECO:0000256" key="3">
    <source>
        <dbReference type="ARBA" id="ARBA00023163"/>
    </source>
</evidence>
<dbReference type="SMART" id="SM00342">
    <property type="entry name" value="HTH_ARAC"/>
    <property type="match status" value="1"/>
</dbReference>
<evidence type="ECO:0000313" key="5">
    <source>
        <dbReference type="EMBL" id="TMR09842.1"/>
    </source>
</evidence>
<dbReference type="EMBL" id="VCKY01000214">
    <property type="protein sequence ID" value="TMR09842.1"/>
    <property type="molecule type" value="Genomic_DNA"/>
</dbReference>
<reference evidence="5 6" key="1">
    <citation type="submission" date="2019-05" db="EMBL/GenBank/DDBJ databases">
        <title>Draft genome sequence of Nonomuraea turkmeniaca DSM 43926.</title>
        <authorList>
            <person name="Saricaoglu S."/>
            <person name="Isik K."/>
        </authorList>
    </citation>
    <scope>NUCLEOTIDE SEQUENCE [LARGE SCALE GENOMIC DNA]</scope>
    <source>
        <strain evidence="5 6">DSM 43926</strain>
    </source>
</reference>
<dbReference type="InterPro" id="IPR009057">
    <property type="entry name" value="Homeodomain-like_sf"/>
</dbReference>
<dbReference type="GO" id="GO:0003700">
    <property type="term" value="F:DNA-binding transcription factor activity"/>
    <property type="evidence" value="ECO:0007669"/>
    <property type="project" value="InterPro"/>
</dbReference>
<sequence length="348" mass="39054">MHTVIRTNHFPEADRFEYWTESLSRVLVPVNLYTRDPARFRGSMHLLDLGPVQIGRVTCSSVHTRRTDELIRRSDPEVILVAIPLSGRCVVTQSRDEAFADPQGVLVYPTWRPFSLKAYANEAGIVDGVFAMVPRSLLPRPRGVHYDRPMALTNADGTNAVLRDFLTSALGEIGVLRRPKAARLSLAVADLVAAAVTHDMGHDASQADASQGRQERLRTRLASIYRFIAENLGDPGLTPATIAAAHHMSTRTLHRLFENEGHTVARWIREQRLERCHRDLNDPTLWHRPIHAIAAGWGIEDAAQFARAYRAKFGHTAQEYRHAAIERFLTAIEGTDDVRGRDDRREGA</sequence>
<gene>
    <name evidence="5" type="ORF">ETD86_41860</name>
</gene>
<dbReference type="Gene3D" id="1.10.10.60">
    <property type="entry name" value="Homeodomain-like"/>
    <property type="match status" value="1"/>
</dbReference>
<proteinExistence type="predicted"/>
<dbReference type="Proteomes" id="UP000309128">
    <property type="component" value="Unassembled WGS sequence"/>
</dbReference>
<feature type="domain" description="HTH araC/xylS-type" evidence="4">
    <location>
        <begin position="222"/>
        <end position="323"/>
    </location>
</feature>